<feature type="region of interest" description="Disordered" evidence="1">
    <location>
        <begin position="1"/>
        <end position="48"/>
    </location>
</feature>
<proteinExistence type="predicted"/>
<keyword evidence="3" id="KW-1185">Reference proteome</keyword>
<feature type="compositionally biased region" description="Low complexity" evidence="1">
    <location>
        <begin position="29"/>
        <end position="44"/>
    </location>
</feature>
<sequence>MQFQACDKERCSGRFHSPPPQDKSGSQMSNSVVNSTDNSVQQSSERFKAKAHCPPIRKLANSSLDYHGSLEINTDRNLFNAYRKASTFDVKREGIPTKSGDKELKTLRSRISHILVFLRFLRWRLEDGIHKEAILFSLTWKVPSILMTFMTRKPGAAAPLAVKAPPRQSMQRSDRNFPFELLDLKRRRSLDLYG</sequence>
<feature type="compositionally biased region" description="Basic and acidic residues" evidence="1">
    <location>
        <begin position="1"/>
        <end position="12"/>
    </location>
</feature>
<name>A0A8X6TVE9_NEPPI</name>
<gene>
    <name evidence="2" type="ORF">NPIL_502481</name>
</gene>
<evidence type="ECO:0000313" key="2">
    <source>
        <dbReference type="EMBL" id="GFT60744.1"/>
    </source>
</evidence>
<accession>A0A8X6TVE9</accession>
<dbReference type="EMBL" id="BMAW01067635">
    <property type="protein sequence ID" value="GFT60744.1"/>
    <property type="molecule type" value="Genomic_DNA"/>
</dbReference>
<dbReference type="AlphaFoldDB" id="A0A8X6TVE9"/>
<comment type="caution">
    <text evidence="2">The sequence shown here is derived from an EMBL/GenBank/DDBJ whole genome shotgun (WGS) entry which is preliminary data.</text>
</comment>
<reference evidence="2" key="1">
    <citation type="submission" date="2020-08" db="EMBL/GenBank/DDBJ databases">
        <title>Multicomponent nature underlies the extraordinary mechanical properties of spider dragline silk.</title>
        <authorList>
            <person name="Kono N."/>
            <person name="Nakamura H."/>
            <person name="Mori M."/>
            <person name="Yoshida Y."/>
            <person name="Ohtoshi R."/>
            <person name="Malay A.D."/>
            <person name="Moran D.A.P."/>
            <person name="Tomita M."/>
            <person name="Numata K."/>
            <person name="Arakawa K."/>
        </authorList>
    </citation>
    <scope>NUCLEOTIDE SEQUENCE</scope>
</reference>
<protein>
    <submittedName>
        <fullName evidence="2">Uncharacterized protein</fullName>
    </submittedName>
</protein>
<evidence type="ECO:0000256" key="1">
    <source>
        <dbReference type="SAM" id="MobiDB-lite"/>
    </source>
</evidence>
<evidence type="ECO:0000313" key="3">
    <source>
        <dbReference type="Proteomes" id="UP000887013"/>
    </source>
</evidence>
<organism evidence="2 3">
    <name type="scientific">Nephila pilipes</name>
    <name type="common">Giant wood spider</name>
    <name type="synonym">Nephila maculata</name>
    <dbReference type="NCBI Taxonomy" id="299642"/>
    <lineage>
        <taxon>Eukaryota</taxon>
        <taxon>Metazoa</taxon>
        <taxon>Ecdysozoa</taxon>
        <taxon>Arthropoda</taxon>
        <taxon>Chelicerata</taxon>
        <taxon>Arachnida</taxon>
        <taxon>Araneae</taxon>
        <taxon>Araneomorphae</taxon>
        <taxon>Entelegynae</taxon>
        <taxon>Araneoidea</taxon>
        <taxon>Nephilidae</taxon>
        <taxon>Nephila</taxon>
    </lineage>
</organism>
<dbReference type="Proteomes" id="UP000887013">
    <property type="component" value="Unassembled WGS sequence"/>
</dbReference>